<dbReference type="CDD" id="cd01834">
    <property type="entry name" value="SGNH_hydrolase_like_2"/>
    <property type="match status" value="1"/>
</dbReference>
<keyword evidence="3" id="KW-1185">Reference proteome</keyword>
<proteinExistence type="predicted"/>
<evidence type="ECO:0000259" key="1">
    <source>
        <dbReference type="Pfam" id="PF13472"/>
    </source>
</evidence>
<dbReference type="InterPro" id="IPR013830">
    <property type="entry name" value="SGNH_hydro"/>
</dbReference>
<evidence type="ECO:0000313" key="2">
    <source>
        <dbReference type="EMBL" id="MET3634944.1"/>
    </source>
</evidence>
<dbReference type="Gene3D" id="3.40.50.1110">
    <property type="entry name" value="SGNH hydrolase"/>
    <property type="match status" value="1"/>
</dbReference>
<dbReference type="SUPFAM" id="SSF52266">
    <property type="entry name" value="SGNH hydrolase"/>
    <property type="match status" value="1"/>
</dbReference>
<dbReference type="PANTHER" id="PTHR30383:SF5">
    <property type="entry name" value="SGNH HYDROLASE-TYPE ESTERASE DOMAIN-CONTAINING PROTEIN"/>
    <property type="match status" value="1"/>
</dbReference>
<dbReference type="PANTHER" id="PTHR30383">
    <property type="entry name" value="THIOESTERASE 1/PROTEASE 1/LYSOPHOSPHOLIPASE L1"/>
    <property type="match status" value="1"/>
</dbReference>
<dbReference type="EMBL" id="JBEPLN010000032">
    <property type="protein sequence ID" value="MET3634944.1"/>
    <property type="molecule type" value="Genomic_DNA"/>
</dbReference>
<dbReference type="Proteomes" id="UP001549037">
    <property type="component" value="Unassembled WGS sequence"/>
</dbReference>
<dbReference type="Pfam" id="PF13472">
    <property type="entry name" value="Lipase_GDSL_2"/>
    <property type="match status" value="1"/>
</dbReference>
<sequence>MKLEKQDRIVFFGDSITEWGRDKEDAQSLGYGYVHFVASHLLFHYPDYRFEFFNCGIGGDKVADLNARIHDCLDLHPTVLVLMVGINDVWHNVGQESFGSQTEQDRFEGEYRKLLTSLVRAGLQRILVLEPFVLPYPMDRQEWRVDLDPKLQIIRRLVKEFGLEFVALDGFLNEQAILYSAQYYTGDDGVHPTLAGATVIGHEVLKRLIVSEV</sequence>
<organism evidence="2 3">
    <name type="scientific">Streptococcus porcorum</name>
    <dbReference type="NCBI Taxonomy" id="701526"/>
    <lineage>
        <taxon>Bacteria</taxon>
        <taxon>Bacillati</taxon>
        <taxon>Bacillota</taxon>
        <taxon>Bacilli</taxon>
        <taxon>Lactobacillales</taxon>
        <taxon>Streptococcaceae</taxon>
        <taxon>Streptococcus</taxon>
    </lineage>
</organism>
<protein>
    <submittedName>
        <fullName evidence="2">Lysophospholipase L1-like esterase</fullName>
    </submittedName>
</protein>
<dbReference type="RefSeq" id="WP_354369673.1">
    <property type="nucleotide sequence ID" value="NZ_JBEPLN010000032.1"/>
</dbReference>
<dbReference type="InterPro" id="IPR051532">
    <property type="entry name" value="Ester_Hydrolysis_Enzymes"/>
</dbReference>
<accession>A0ABV2JGR1</accession>
<evidence type="ECO:0000313" key="3">
    <source>
        <dbReference type="Proteomes" id="UP001549037"/>
    </source>
</evidence>
<dbReference type="InterPro" id="IPR036514">
    <property type="entry name" value="SGNH_hydro_sf"/>
</dbReference>
<comment type="caution">
    <text evidence="2">The sequence shown here is derived from an EMBL/GenBank/DDBJ whole genome shotgun (WGS) entry which is preliminary data.</text>
</comment>
<feature type="domain" description="SGNH hydrolase-type esterase" evidence="1">
    <location>
        <begin position="11"/>
        <end position="197"/>
    </location>
</feature>
<gene>
    <name evidence="2" type="ORF">ABID28_001605</name>
</gene>
<reference evidence="2 3" key="1">
    <citation type="submission" date="2024-06" db="EMBL/GenBank/DDBJ databases">
        <title>Genomic Encyclopedia of Type Strains, Phase IV (KMG-IV): sequencing the most valuable type-strain genomes for metagenomic binning, comparative biology and taxonomic classification.</title>
        <authorList>
            <person name="Goeker M."/>
        </authorList>
    </citation>
    <scope>NUCLEOTIDE SEQUENCE [LARGE SCALE GENOMIC DNA]</scope>
    <source>
        <strain evidence="2 3">DSM 28302</strain>
    </source>
</reference>
<name>A0ABV2JGR1_9STRE</name>